<keyword evidence="2" id="KW-1133">Transmembrane helix</keyword>
<dbReference type="PATRIC" id="fig|400772.4.peg.412"/>
<evidence type="ECO:0000259" key="3">
    <source>
        <dbReference type="Pfam" id="PF01551"/>
    </source>
</evidence>
<protein>
    <submittedName>
        <fullName evidence="4">Murein DD-endopeptidase MepM</fullName>
        <ecNumber evidence="4">3.4.24.-</ecNumber>
    </submittedName>
</protein>
<evidence type="ECO:0000256" key="1">
    <source>
        <dbReference type="ARBA" id="ARBA00022729"/>
    </source>
</evidence>
<dbReference type="Pfam" id="PF01551">
    <property type="entry name" value="Peptidase_M23"/>
    <property type="match status" value="1"/>
</dbReference>
<sequence>MDRKQLGVGAIIAIPVLVLAGMFGFILLASSAAASCNPTGSSSAAVSIDPASVPDTSISGYGHEQLVNAAYIIEAGKAQNLSARDQTIGVMTAMGESGLRVIDYGDAVGPDSRGLFQQRDNGAWGSYADRMDPFTSAKNFFKKLATIPDRDSLAPTIVAHRVQINADPYYYEKYWDAAVAVVDGLTGVKTGLNAGTGNQVCSSTVLGNGEVSAQGWALPAQGPISSPFGMRVSPVSGVLKLHAGVDIAGSCDSPIYAAQAGTVIATGFNVGYGGNGTIIIDHGGGVQTVYLHMYSSGILVQDGQKVTAGQQIGLIGSSGDSTGCHLHFQVMINDSPTDPVPFMKAVGVTIGG</sequence>
<dbReference type="GO" id="GO:0004222">
    <property type="term" value="F:metalloendopeptidase activity"/>
    <property type="evidence" value="ECO:0007669"/>
    <property type="project" value="TreeGrafter"/>
</dbReference>
<keyword evidence="2" id="KW-0472">Membrane</keyword>
<proteinExistence type="predicted"/>
<gene>
    <name evidence="4" type="primary">mepM_2</name>
    <name evidence="4" type="ORF">RR49_00381</name>
</gene>
<dbReference type="RefSeq" id="WP_045246225.1">
    <property type="nucleotide sequence ID" value="NZ_JYIY01000052.1"/>
</dbReference>
<evidence type="ECO:0000256" key="2">
    <source>
        <dbReference type="SAM" id="Phobius"/>
    </source>
</evidence>
<comment type="caution">
    <text evidence="4">The sequence shown here is derived from an EMBL/GenBank/DDBJ whole genome shotgun (WGS) entry which is preliminary data.</text>
</comment>
<dbReference type="InterPro" id="IPR050570">
    <property type="entry name" value="Cell_wall_metabolism_enzyme"/>
</dbReference>
<keyword evidence="1" id="KW-0732">Signal</keyword>
<dbReference type="STRING" id="400772.RR49_00381"/>
<dbReference type="SUPFAM" id="SSF51261">
    <property type="entry name" value="Duplicated hybrid motif"/>
    <property type="match status" value="1"/>
</dbReference>
<accession>A0A0F0LXX1</accession>
<dbReference type="EMBL" id="JYIY01000052">
    <property type="protein sequence ID" value="KJL40878.1"/>
    <property type="molecule type" value="Genomic_DNA"/>
</dbReference>
<feature type="transmembrane region" description="Helical" evidence="2">
    <location>
        <begin position="7"/>
        <end position="29"/>
    </location>
</feature>
<keyword evidence="2" id="KW-0812">Transmembrane</keyword>
<dbReference type="InterPro" id="IPR016047">
    <property type="entry name" value="M23ase_b-sheet_dom"/>
</dbReference>
<dbReference type="InterPro" id="IPR011055">
    <property type="entry name" value="Dup_hybrid_motif"/>
</dbReference>
<dbReference type="EC" id="3.4.24.-" evidence="4"/>
<dbReference type="Gene3D" id="2.70.70.10">
    <property type="entry name" value="Glucose Permease (Domain IIA)"/>
    <property type="match status" value="1"/>
</dbReference>
<keyword evidence="4" id="KW-0378">Hydrolase</keyword>
<dbReference type="PANTHER" id="PTHR21666">
    <property type="entry name" value="PEPTIDASE-RELATED"/>
    <property type="match status" value="1"/>
</dbReference>
<name>A0A0F0LXX1_9MICO</name>
<reference evidence="4 5" key="1">
    <citation type="submission" date="2015-02" db="EMBL/GenBank/DDBJ databases">
        <title>Draft genome sequences of ten Microbacterium spp. with emphasis on heavy metal contaminated environments.</title>
        <authorList>
            <person name="Corretto E."/>
        </authorList>
    </citation>
    <scope>NUCLEOTIDE SEQUENCE [LARGE SCALE GENOMIC DNA]</scope>
    <source>
        <strain evidence="4 5">DSM 18659</strain>
    </source>
</reference>
<dbReference type="AlphaFoldDB" id="A0A0F0LXX1"/>
<keyword evidence="5" id="KW-1185">Reference proteome</keyword>
<dbReference type="PANTHER" id="PTHR21666:SF289">
    <property type="entry name" value="L-ALA--D-GLU ENDOPEPTIDASE"/>
    <property type="match status" value="1"/>
</dbReference>
<feature type="domain" description="M23ase beta-sheet core" evidence="3">
    <location>
        <begin position="241"/>
        <end position="339"/>
    </location>
</feature>
<organism evidence="4 5">
    <name type="scientific">Microbacterium ginsengisoli</name>
    <dbReference type="NCBI Taxonomy" id="400772"/>
    <lineage>
        <taxon>Bacteria</taxon>
        <taxon>Bacillati</taxon>
        <taxon>Actinomycetota</taxon>
        <taxon>Actinomycetes</taxon>
        <taxon>Micrococcales</taxon>
        <taxon>Microbacteriaceae</taxon>
        <taxon>Microbacterium</taxon>
    </lineage>
</organism>
<dbReference type="CDD" id="cd12797">
    <property type="entry name" value="M23_peptidase"/>
    <property type="match status" value="1"/>
</dbReference>
<evidence type="ECO:0000313" key="5">
    <source>
        <dbReference type="Proteomes" id="UP000033451"/>
    </source>
</evidence>
<dbReference type="Proteomes" id="UP000033451">
    <property type="component" value="Unassembled WGS sequence"/>
</dbReference>
<evidence type="ECO:0000313" key="4">
    <source>
        <dbReference type="EMBL" id="KJL40878.1"/>
    </source>
</evidence>